<dbReference type="Proteomes" id="UP001197236">
    <property type="component" value="Unassembled WGS sequence"/>
</dbReference>
<keyword evidence="1" id="KW-0812">Transmembrane</keyword>
<accession>A0ABS6VI94</accession>
<keyword evidence="1" id="KW-0472">Membrane</keyword>
<comment type="caution">
    <text evidence="2">The sequence shown here is derived from an EMBL/GenBank/DDBJ whole genome shotgun (WGS) entry which is preliminary data.</text>
</comment>
<evidence type="ECO:0000313" key="2">
    <source>
        <dbReference type="EMBL" id="MBW1259059.1"/>
    </source>
</evidence>
<keyword evidence="3" id="KW-1185">Reference proteome</keyword>
<evidence type="ECO:0000256" key="1">
    <source>
        <dbReference type="SAM" id="Phobius"/>
    </source>
</evidence>
<organism evidence="2 3">
    <name type="scientific">Pantoea allii</name>
    <dbReference type="NCBI Taxonomy" id="574096"/>
    <lineage>
        <taxon>Bacteria</taxon>
        <taxon>Pseudomonadati</taxon>
        <taxon>Pseudomonadota</taxon>
        <taxon>Gammaproteobacteria</taxon>
        <taxon>Enterobacterales</taxon>
        <taxon>Erwiniaceae</taxon>
        <taxon>Pantoea</taxon>
    </lineage>
</organism>
<sequence>MFSNIICQPDYRVIAASFSGALVFFLIEKKYKRSKKWVLFGISFVMGILGADAAVSILSHYFSEDIGCGREVGGFVCSVTIVSLGKGLLSLPDILFRKFKRN</sequence>
<name>A0ABS6VI94_9GAMM</name>
<dbReference type="Pfam" id="PF16931">
    <property type="entry name" value="Phage_holin_8"/>
    <property type="match status" value="1"/>
</dbReference>
<reference evidence="2 3" key="1">
    <citation type="submission" date="2021-07" db="EMBL/GenBank/DDBJ databases">
        <title>A novel phosphonate cluster across the Pantoea species complex is important for pathogenicity in onion.</title>
        <authorList>
            <person name="Zhao M."/>
            <person name="Stice S."/>
            <person name="Shin G.Y."/>
            <person name="Coutinho T."/>
            <person name="Gitaitis R."/>
            <person name="Kvitko B."/>
            <person name="Dutta B."/>
        </authorList>
    </citation>
    <scope>NUCLEOTIDE SEQUENCE [LARGE SCALE GENOMIC DNA]</scope>
    <source>
        <strain evidence="2 3">BD 382</strain>
    </source>
</reference>
<protein>
    <submittedName>
        <fullName evidence="2">Phage holin family protein</fullName>
    </submittedName>
</protein>
<evidence type="ECO:0000313" key="3">
    <source>
        <dbReference type="Proteomes" id="UP001197236"/>
    </source>
</evidence>
<feature type="transmembrane region" description="Helical" evidence="1">
    <location>
        <begin position="73"/>
        <end position="96"/>
    </location>
</feature>
<dbReference type="RefSeq" id="WP_096012557.1">
    <property type="nucleotide sequence ID" value="NZ_CP193910.1"/>
</dbReference>
<dbReference type="EMBL" id="JAHVXZ010000012">
    <property type="protein sequence ID" value="MBW1259059.1"/>
    <property type="molecule type" value="Genomic_DNA"/>
</dbReference>
<gene>
    <name evidence="2" type="ORF">KYI95_17920</name>
</gene>
<dbReference type="InterPro" id="IPR032637">
    <property type="entry name" value="Phage_holin-like"/>
</dbReference>
<keyword evidence="1" id="KW-1133">Transmembrane helix</keyword>
<feature type="transmembrane region" description="Helical" evidence="1">
    <location>
        <begin position="39"/>
        <end position="61"/>
    </location>
</feature>
<feature type="transmembrane region" description="Helical" evidence="1">
    <location>
        <begin position="12"/>
        <end position="27"/>
    </location>
</feature>
<proteinExistence type="predicted"/>